<dbReference type="SUPFAM" id="SSF53254">
    <property type="entry name" value="Phosphoglycerate mutase-like"/>
    <property type="match status" value="1"/>
</dbReference>
<dbReference type="PROSITE" id="PS00175">
    <property type="entry name" value="PG_MUTASE"/>
    <property type="match status" value="1"/>
</dbReference>
<keyword evidence="2 3" id="KW-0413">Isomerase</keyword>
<dbReference type="Proteomes" id="UP000703038">
    <property type="component" value="Unassembled WGS sequence"/>
</dbReference>
<comment type="caution">
    <text evidence="3">The sequence shown here is derived from an EMBL/GenBank/DDBJ whole genome shotgun (WGS) entry which is preliminary data.</text>
</comment>
<dbReference type="PANTHER" id="PTHR48100">
    <property type="entry name" value="BROAD-SPECIFICITY PHOSPHATASE YOR283W-RELATED"/>
    <property type="match status" value="1"/>
</dbReference>
<dbReference type="InterPro" id="IPR013078">
    <property type="entry name" value="His_Pase_superF_clade-1"/>
</dbReference>
<evidence type="ECO:0000313" key="4">
    <source>
        <dbReference type="Proteomes" id="UP000703038"/>
    </source>
</evidence>
<reference evidence="3 4" key="1">
    <citation type="submission" date="2021-01" db="EMBL/GenBank/DDBJ databases">
        <title>Genomics of switchgrass bacterial isolates.</title>
        <authorList>
            <person name="Shade A."/>
        </authorList>
    </citation>
    <scope>NUCLEOTIDE SEQUENCE [LARGE SCALE GENOMIC DNA]</scope>
    <source>
        <strain evidence="3 4">PvP111</strain>
    </source>
</reference>
<dbReference type="InterPro" id="IPR050275">
    <property type="entry name" value="PGM_Phosphatase"/>
</dbReference>
<dbReference type="RefSeq" id="WP_204869498.1">
    <property type="nucleotide sequence ID" value="NZ_JAFBBK010000001.1"/>
</dbReference>
<name>A0ABS2KXY7_9NOCA</name>
<keyword evidence="4" id="KW-1185">Reference proteome</keyword>
<organism evidence="3 4">
    <name type="scientific">Rhodococcoides corynebacterioides</name>
    <dbReference type="NCBI Taxonomy" id="53972"/>
    <lineage>
        <taxon>Bacteria</taxon>
        <taxon>Bacillati</taxon>
        <taxon>Actinomycetota</taxon>
        <taxon>Actinomycetes</taxon>
        <taxon>Mycobacteriales</taxon>
        <taxon>Nocardiaceae</taxon>
        <taxon>Rhodococcoides</taxon>
    </lineage>
</organism>
<proteinExistence type="predicted"/>
<sequence length="220" mass="23737">MSGRLVLVRHGQTHSNVARRLDTLPPGAELTELGHRQAREYARTVTQTPAAVVSSIAVRARQTAQYLADATGTLLTVRDGLQETFVGDLEDRSAEEDHARFTAVYRTWLDGDLDARLPGGESGAEVLARYVPVLDDLRATHLGDDSATVHVVSHGAAIRLVAAVLSGIDRDFAADNHLDNTGTVELVPAEGVSAWDCVRWGDYTPPFETKGSRTPDDPMG</sequence>
<dbReference type="SMART" id="SM00855">
    <property type="entry name" value="PGAM"/>
    <property type="match status" value="1"/>
</dbReference>
<dbReference type="InterPro" id="IPR001345">
    <property type="entry name" value="PG/BPGM_mutase_AS"/>
</dbReference>
<dbReference type="EC" id="5.4.2.12" evidence="3"/>
<evidence type="ECO:0000256" key="2">
    <source>
        <dbReference type="ARBA" id="ARBA00023235"/>
    </source>
</evidence>
<accession>A0ABS2KXY7</accession>
<evidence type="ECO:0000256" key="1">
    <source>
        <dbReference type="ARBA" id="ARBA00023152"/>
    </source>
</evidence>
<gene>
    <name evidence="3" type="ORF">JOE42_003500</name>
</gene>
<dbReference type="InterPro" id="IPR029033">
    <property type="entry name" value="His_PPase_superfam"/>
</dbReference>
<evidence type="ECO:0000313" key="3">
    <source>
        <dbReference type="EMBL" id="MBM7416767.1"/>
    </source>
</evidence>
<dbReference type="EMBL" id="JAFBBK010000001">
    <property type="protein sequence ID" value="MBM7416767.1"/>
    <property type="molecule type" value="Genomic_DNA"/>
</dbReference>
<keyword evidence="1" id="KW-0324">Glycolysis</keyword>
<dbReference type="Gene3D" id="3.40.50.1240">
    <property type="entry name" value="Phosphoglycerate mutase-like"/>
    <property type="match status" value="1"/>
</dbReference>
<dbReference type="PANTHER" id="PTHR48100:SF1">
    <property type="entry name" value="HISTIDINE PHOSPHATASE FAMILY PROTEIN-RELATED"/>
    <property type="match status" value="1"/>
</dbReference>
<dbReference type="CDD" id="cd07067">
    <property type="entry name" value="HP_PGM_like"/>
    <property type="match status" value="1"/>
</dbReference>
<dbReference type="GO" id="GO:0004619">
    <property type="term" value="F:phosphoglycerate mutase activity"/>
    <property type="evidence" value="ECO:0007669"/>
    <property type="project" value="UniProtKB-EC"/>
</dbReference>
<protein>
    <submittedName>
        <fullName evidence="3">Phosphoglycerate mutase</fullName>
        <ecNumber evidence="3">5.4.2.12</ecNumber>
    </submittedName>
</protein>
<dbReference type="Pfam" id="PF00300">
    <property type="entry name" value="His_Phos_1"/>
    <property type="match status" value="1"/>
</dbReference>